<dbReference type="PANTHER" id="PTHR13989">
    <property type="entry name" value="REPLICATION PROTEIN A-RELATED"/>
    <property type="match status" value="1"/>
</dbReference>
<evidence type="ECO:0000313" key="11">
    <source>
        <dbReference type="EMBL" id="KAK3054095.1"/>
    </source>
</evidence>
<gene>
    <name evidence="11" type="ORF">LTR09_004873</name>
</gene>
<name>A0AAJ0DHA4_9PEZI</name>
<evidence type="ECO:0000256" key="4">
    <source>
        <dbReference type="ARBA" id="ARBA00022454"/>
    </source>
</evidence>
<keyword evidence="12" id="KW-1185">Reference proteome</keyword>
<dbReference type="Gene3D" id="2.40.50.140">
    <property type="entry name" value="Nucleic acid-binding proteins"/>
    <property type="match status" value="1"/>
</dbReference>
<evidence type="ECO:0000256" key="5">
    <source>
        <dbReference type="ARBA" id="ARBA00022895"/>
    </source>
</evidence>
<evidence type="ECO:0000256" key="2">
    <source>
        <dbReference type="ARBA" id="ARBA00004574"/>
    </source>
</evidence>
<reference evidence="11" key="1">
    <citation type="submission" date="2023-04" db="EMBL/GenBank/DDBJ databases">
        <title>Black Yeasts Isolated from many extreme environments.</title>
        <authorList>
            <person name="Coleine C."/>
            <person name="Stajich J.E."/>
            <person name="Selbmann L."/>
        </authorList>
    </citation>
    <scope>NUCLEOTIDE SEQUENCE</scope>
    <source>
        <strain evidence="11">CCFEE 5312</strain>
    </source>
</reference>
<dbReference type="EMBL" id="JAWDJX010000013">
    <property type="protein sequence ID" value="KAK3054095.1"/>
    <property type="molecule type" value="Genomic_DNA"/>
</dbReference>
<dbReference type="GO" id="GO:0003677">
    <property type="term" value="F:DNA binding"/>
    <property type="evidence" value="ECO:0007669"/>
    <property type="project" value="UniProtKB-KW"/>
</dbReference>
<evidence type="ECO:0000259" key="10">
    <source>
        <dbReference type="Pfam" id="PF10451"/>
    </source>
</evidence>
<dbReference type="CDD" id="cd03524">
    <property type="entry name" value="RPA2_OBF_family"/>
    <property type="match status" value="1"/>
</dbReference>
<dbReference type="SUPFAM" id="SSF50249">
    <property type="entry name" value="Nucleic acid-binding proteins"/>
    <property type="match status" value="1"/>
</dbReference>
<accession>A0AAJ0DHA4</accession>
<keyword evidence="5" id="KW-0779">Telomere</keyword>
<dbReference type="GO" id="GO:0000781">
    <property type="term" value="C:chromosome, telomeric region"/>
    <property type="evidence" value="ECO:0007669"/>
    <property type="project" value="UniProtKB-SubCell"/>
</dbReference>
<keyword evidence="4" id="KW-0158">Chromosome</keyword>
<feature type="region of interest" description="Disordered" evidence="9">
    <location>
        <begin position="1"/>
        <end position="23"/>
    </location>
</feature>
<proteinExistence type="predicted"/>
<dbReference type="GO" id="GO:0005634">
    <property type="term" value="C:nucleus"/>
    <property type="evidence" value="ECO:0007669"/>
    <property type="project" value="UniProtKB-SubCell"/>
</dbReference>
<dbReference type="InterPro" id="IPR012340">
    <property type="entry name" value="NA-bd_OB-fold"/>
</dbReference>
<evidence type="ECO:0000313" key="12">
    <source>
        <dbReference type="Proteomes" id="UP001271007"/>
    </source>
</evidence>
<evidence type="ECO:0000256" key="7">
    <source>
        <dbReference type="ARBA" id="ARBA00023242"/>
    </source>
</evidence>
<feature type="domain" description="CST complex subunit Stn1 N-terminal" evidence="10">
    <location>
        <begin position="64"/>
        <end position="111"/>
    </location>
</feature>
<keyword evidence="7" id="KW-0539">Nucleus</keyword>
<keyword evidence="6" id="KW-0238">DNA-binding</keyword>
<dbReference type="Pfam" id="PF10451">
    <property type="entry name" value="Stn1"/>
    <property type="match status" value="1"/>
</dbReference>
<comment type="subcellular location">
    <subcellularLocation>
        <location evidence="2">Chromosome</location>
        <location evidence="2">Telomere</location>
    </subcellularLocation>
    <subcellularLocation>
        <location evidence="1">Nucleus</location>
    </subcellularLocation>
</comment>
<dbReference type="InterPro" id="IPR018856">
    <property type="entry name" value="Stn1_N"/>
</dbReference>
<dbReference type="AlphaFoldDB" id="A0AAJ0DHA4"/>
<organism evidence="11 12">
    <name type="scientific">Extremus antarcticus</name>
    <dbReference type="NCBI Taxonomy" id="702011"/>
    <lineage>
        <taxon>Eukaryota</taxon>
        <taxon>Fungi</taxon>
        <taxon>Dikarya</taxon>
        <taxon>Ascomycota</taxon>
        <taxon>Pezizomycotina</taxon>
        <taxon>Dothideomycetes</taxon>
        <taxon>Dothideomycetidae</taxon>
        <taxon>Mycosphaerellales</taxon>
        <taxon>Extremaceae</taxon>
        <taxon>Extremus</taxon>
    </lineage>
</organism>
<evidence type="ECO:0000256" key="9">
    <source>
        <dbReference type="SAM" id="MobiDB-lite"/>
    </source>
</evidence>
<dbReference type="InterPro" id="IPR040260">
    <property type="entry name" value="RFA2-like"/>
</dbReference>
<evidence type="ECO:0000256" key="6">
    <source>
        <dbReference type="ARBA" id="ARBA00023125"/>
    </source>
</evidence>
<comment type="caution">
    <text evidence="11">The sequence shown here is derived from an EMBL/GenBank/DDBJ whole genome shotgun (WGS) entry which is preliminary data.</text>
</comment>
<dbReference type="PANTHER" id="PTHR13989:SF33">
    <property type="entry name" value="CST COMPLEX SUBUNIT STN1"/>
    <property type="match status" value="1"/>
</dbReference>
<evidence type="ECO:0000256" key="8">
    <source>
        <dbReference type="ARBA" id="ARBA00030039"/>
    </source>
</evidence>
<evidence type="ECO:0000256" key="1">
    <source>
        <dbReference type="ARBA" id="ARBA00004123"/>
    </source>
</evidence>
<dbReference type="Proteomes" id="UP001271007">
    <property type="component" value="Unassembled WGS sequence"/>
</dbReference>
<evidence type="ECO:0000256" key="3">
    <source>
        <dbReference type="ARBA" id="ARBA00017411"/>
    </source>
</evidence>
<sequence>MNNRNPHQNGSHHDRNTLDHAPNTSAHTIYPARYFPSSPTYFAWNKLTATDLTLLRTHPGFEGQKIFFHLNHPIRFVRLVGLVVDLNVVGGKYILVTLDDGSGTCVDVKTECREEREGAPMGPSNTVVDNLDLRQRVGRFPWLVVGGAVVDIGTVIKVKGTIDSFRGARQIKLERIWVVKDTNEEAKCWAETALWKREVLSQPWVLSREKREAVDEQLELEAREERRRAQKKRVVGAEYERKKAEKIRVKEERRVVKERKLDKGALVGSSVLPDRITDG</sequence>
<protein>
    <recommendedName>
        <fullName evidence="3">CST complex subunit STN1</fullName>
    </recommendedName>
    <alternativeName>
        <fullName evidence="8">Suppressor of cdc thirteen homolog</fullName>
    </alternativeName>
</protein>